<protein>
    <recommendedName>
        <fullName evidence="4">YARHG domain-containing protein</fullName>
    </recommendedName>
</protein>
<comment type="caution">
    <text evidence="2">The sequence shown here is derived from an EMBL/GenBank/DDBJ whole genome shotgun (WGS) entry which is preliminary data.</text>
</comment>
<evidence type="ECO:0000256" key="1">
    <source>
        <dbReference type="SAM" id="SignalP"/>
    </source>
</evidence>
<dbReference type="AlphaFoldDB" id="A0A5D0QWF5"/>
<dbReference type="OrthoDB" id="1364450at2"/>
<evidence type="ECO:0000313" key="2">
    <source>
        <dbReference type="EMBL" id="TYB73472.1"/>
    </source>
</evidence>
<dbReference type="Proteomes" id="UP000324358">
    <property type="component" value="Unassembled WGS sequence"/>
</dbReference>
<feature type="chain" id="PRO_5022702069" description="YARHG domain-containing protein" evidence="1">
    <location>
        <begin position="20"/>
        <end position="293"/>
    </location>
</feature>
<evidence type="ECO:0008006" key="4">
    <source>
        <dbReference type="Google" id="ProtNLM"/>
    </source>
</evidence>
<proteinExistence type="predicted"/>
<reference evidence="2 3" key="1">
    <citation type="submission" date="2019-08" db="EMBL/GenBank/DDBJ databases">
        <title>Genomes of Antarctic Bizionia species.</title>
        <authorList>
            <person name="Bowman J.P."/>
        </authorList>
    </citation>
    <scope>NUCLEOTIDE SEQUENCE [LARGE SCALE GENOMIC DNA]</scope>
    <source>
        <strain evidence="2 3">APA-1</strain>
    </source>
</reference>
<evidence type="ECO:0000313" key="3">
    <source>
        <dbReference type="Proteomes" id="UP000324358"/>
    </source>
</evidence>
<feature type="signal peptide" evidence="1">
    <location>
        <begin position="1"/>
        <end position="19"/>
    </location>
</feature>
<gene>
    <name evidence="2" type="ORF">ES675_07400</name>
</gene>
<dbReference type="EMBL" id="VSKL01000002">
    <property type="protein sequence ID" value="TYB73472.1"/>
    <property type="molecule type" value="Genomic_DNA"/>
</dbReference>
<keyword evidence="3" id="KW-1185">Reference proteome</keyword>
<sequence length="293" mass="34738">MNKFFTLLFLLGTISISQAQHHTNDTVRKMYVSLKGYRMTFKTPLTKQDSLTFQFRENDTLVLINANMYPKGTSVPYEYKNETFLKYYKKSAFRSSGVDSLDQNQGMRYWKDPIKVFFSESVSRKTKKDFMSLAKEISNQVDSLHISEVKKVEESNYVVYFFGDYEYDALMKNYTYTDYYLHWNNRNQIYRCGLKLDTAVYFNETLITEKLKELFVGTLGHFKFINDLSCESYLSNCYSKNKQLTDLDIEILQYHYSYGICKGTSLKDFEEQHKKAKNVLEERNVLINFRHLD</sequence>
<organism evidence="2 3">
    <name type="scientific">Bizionia algoritergicola</name>
    <dbReference type="NCBI Taxonomy" id="291187"/>
    <lineage>
        <taxon>Bacteria</taxon>
        <taxon>Pseudomonadati</taxon>
        <taxon>Bacteroidota</taxon>
        <taxon>Flavobacteriia</taxon>
        <taxon>Flavobacteriales</taxon>
        <taxon>Flavobacteriaceae</taxon>
        <taxon>Bizionia</taxon>
    </lineage>
</organism>
<dbReference type="RefSeq" id="WP_066256428.1">
    <property type="nucleotide sequence ID" value="NZ_VSKL01000002.1"/>
</dbReference>
<name>A0A5D0QWF5_9FLAO</name>
<keyword evidence="1" id="KW-0732">Signal</keyword>
<accession>A0A5D0QWF5</accession>